<accession>A0A8H3E8G3</accession>
<evidence type="ECO:0000313" key="2">
    <source>
        <dbReference type="Proteomes" id="UP000663827"/>
    </source>
</evidence>
<gene>
    <name evidence="1" type="ORF">RDB_LOCUS112737</name>
</gene>
<dbReference type="Proteomes" id="UP000663827">
    <property type="component" value="Unassembled WGS sequence"/>
</dbReference>
<name>A0A8H3E8G3_9AGAM</name>
<dbReference type="AlphaFoldDB" id="A0A8H3E8G3"/>
<proteinExistence type="predicted"/>
<comment type="caution">
    <text evidence="1">The sequence shown here is derived from an EMBL/GenBank/DDBJ whole genome shotgun (WGS) entry which is preliminary data.</text>
</comment>
<reference evidence="1" key="1">
    <citation type="submission" date="2021-01" db="EMBL/GenBank/DDBJ databases">
        <authorList>
            <person name="Kaushik A."/>
        </authorList>
    </citation>
    <scope>NUCLEOTIDE SEQUENCE</scope>
    <source>
        <strain evidence="1">AG5</strain>
    </source>
</reference>
<evidence type="ECO:0000313" key="1">
    <source>
        <dbReference type="EMBL" id="CAE7176875.1"/>
    </source>
</evidence>
<protein>
    <submittedName>
        <fullName evidence="1">Uncharacterized protein</fullName>
    </submittedName>
</protein>
<organism evidence="1 2">
    <name type="scientific">Rhizoctonia solani</name>
    <dbReference type="NCBI Taxonomy" id="456999"/>
    <lineage>
        <taxon>Eukaryota</taxon>
        <taxon>Fungi</taxon>
        <taxon>Dikarya</taxon>
        <taxon>Basidiomycota</taxon>
        <taxon>Agaricomycotina</taxon>
        <taxon>Agaricomycetes</taxon>
        <taxon>Cantharellales</taxon>
        <taxon>Ceratobasidiaceae</taxon>
        <taxon>Rhizoctonia</taxon>
    </lineage>
</organism>
<dbReference type="EMBL" id="CAJNJQ010002476">
    <property type="protein sequence ID" value="CAE7176875.1"/>
    <property type="molecule type" value="Genomic_DNA"/>
</dbReference>
<sequence>MLNGLSYWLTYGKRCYNVPRLPILSFACLTLRLSLMGEGDDLDFSWELFPVSVKGHVNPTTLEFSANIGVTIPFPGHQEMFSVNGNFKEGATTAINIAGIKGSIGLYSKGKELWIKPELESPFFPTMNQECKISDLP</sequence>